<dbReference type="FunFam" id="3.10.290.10:FF:000002">
    <property type="entry name" value="40S ribosomal protein S4"/>
    <property type="match status" value="1"/>
</dbReference>
<dbReference type="InterPro" id="IPR032277">
    <property type="entry name" value="Ribosomal_eS4_C"/>
</dbReference>
<evidence type="ECO:0000256" key="4">
    <source>
        <dbReference type="ARBA" id="ARBA00022980"/>
    </source>
</evidence>
<evidence type="ECO:0000259" key="7">
    <source>
        <dbReference type="Pfam" id="PF00900"/>
    </source>
</evidence>
<evidence type="ECO:0000256" key="1">
    <source>
        <dbReference type="ARBA" id="ARBA00007500"/>
    </source>
</evidence>
<accession>D3PHX1</accession>
<evidence type="ECO:0000313" key="10">
    <source>
        <dbReference type="EMBL" id="ADD38157.1"/>
    </source>
</evidence>
<evidence type="ECO:0000259" key="8">
    <source>
        <dbReference type="Pfam" id="PF08071"/>
    </source>
</evidence>
<evidence type="ECO:0000256" key="2">
    <source>
        <dbReference type="ARBA" id="ARBA00022730"/>
    </source>
</evidence>
<dbReference type="PANTHER" id="PTHR11581">
    <property type="entry name" value="30S/40S RIBOSOMAL PROTEIN S4"/>
    <property type="match status" value="1"/>
</dbReference>
<dbReference type="HAMAP" id="MF_00485">
    <property type="entry name" value="Ribosomal_eS4"/>
    <property type="match status" value="1"/>
</dbReference>
<dbReference type="Pfam" id="PF00900">
    <property type="entry name" value="Ribosomal_S4e"/>
    <property type="match status" value="1"/>
</dbReference>
<keyword evidence="2 6" id="KW-0699">rRNA-binding</keyword>
<dbReference type="OrthoDB" id="1109245at2759"/>
<dbReference type="PROSITE" id="PS50889">
    <property type="entry name" value="S4"/>
    <property type="match status" value="1"/>
</dbReference>
<keyword evidence="4 6" id="KW-0689">Ribosomal protein</keyword>
<dbReference type="InterPro" id="IPR038237">
    <property type="entry name" value="Ribosomal_eS4_central_sf"/>
</dbReference>
<dbReference type="GO" id="GO:0022627">
    <property type="term" value="C:cytosolic small ribosomal subunit"/>
    <property type="evidence" value="ECO:0007669"/>
    <property type="project" value="TreeGrafter"/>
</dbReference>
<dbReference type="InterPro" id="IPR013843">
    <property type="entry name" value="Ribosomal_eS4_N"/>
</dbReference>
<dbReference type="Pfam" id="PF08071">
    <property type="entry name" value="RS4NT"/>
    <property type="match status" value="1"/>
</dbReference>
<dbReference type="Gene3D" id="3.10.290.10">
    <property type="entry name" value="RNA-binding S4 domain"/>
    <property type="match status" value="1"/>
</dbReference>
<proteinExistence type="evidence at transcript level"/>
<evidence type="ECO:0000256" key="3">
    <source>
        <dbReference type="ARBA" id="ARBA00022884"/>
    </source>
</evidence>
<dbReference type="EMBL" id="BT121227">
    <property type="protein sequence ID" value="ADD38157.1"/>
    <property type="molecule type" value="mRNA"/>
</dbReference>
<dbReference type="GO" id="GO:0003735">
    <property type="term" value="F:structural constituent of ribosome"/>
    <property type="evidence" value="ECO:0007669"/>
    <property type="project" value="UniProtKB-UniRule"/>
</dbReference>
<dbReference type="PANTHER" id="PTHR11581:SF0">
    <property type="entry name" value="SMALL RIBOSOMAL SUBUNIT PROTEIN ES4"/>
    <property type="match status" value="1"/>
</dbReference>
<dbReference type="PIRSF" id="PIRSF002116">
    <property type="entry name" value="Ribosomal_S4"/>
    <property type="match status" value="1"/>
</dbReference>
<dbReference type="InterPro" id="IPR000876">
    <property type="entry name" value="Ribosomal_eS4"/>
</dbReference>
<evidence type="ECO:0000256" key="6">
    <source>
        <dbReference type="PIRNR" id="PIRNR002116"/>
    </source>
</evidence>
<dbReference type="CDD" id="cd06087">
    <property type="entry name" value="KOW_RPS4"/>
    <property type="match status" value="1"/>
</dbReference>
<protein>
    <recommendedName>
        <fullName evidence="6">40S ribosomal protein S4</fullName>
    </recommendedName>
</protein>
<evidence type="ECO:0000256" key="5">
    <source>
        <dbReference type="ARBA" id="ARBA00023274"/>
    </source>
</evidence>
<dbReference type="Pfam" id="PF16121">
    <property type="entry name" value="40S_S4_C"/>
    <property type="match status" value="1"/>
</dbReference>
<keyword evidence="5 6" id="KW-0687">Ribonucleoprotein</keyword>
<gene>
    <name evidence="10" type="primary">RS4</name>
</gene>
<dbReference type="GO" id="GO:0019843">
    <property type="term" value="F:rRNA binding"/>
    <property type="evidence" value="ECO:0007669"/>
    <property type="project" value="UniProtKB-UniRule"/>
</dbReference>
<dbReference type="CDD" id="cd00165">
    <property type="entry name" value="S4"/>
    <property type="match status" value="1"/>
</dbReference>
<feature type="domain" description="Small ribosomal subunit protein eS4 central region" evidence="7">
    <location>
        <begin position="99"/>
        <end position="173"/>
    </location>
</feature>
<feature type="domain" description="Small ribosomal subunit protein eS4 C-terminal" evidence="9">
    <location>
        <begin position="216"/>
        <end position="262"/>
    </location>
</feature>
<dbReference type="GO" id="GO:0006412">
    <property type="term" value="P:translation"/>
    <property type="evidence" value="ECO:0007669"/>
    <property type="project" value="InterPro"/>
</dbReference>
<dbReference type="Gene3D" id="2.30.30.30">
    <property type="match status" value="1"/>
</dbReference>
<organism evidence="10">
    <name type="scientific">Lepeophtheirus salmonis</name>
    <name type="common">Salmon louse</name>
    <name type="synonym">Caligus salmonis</name>
    <dbReference type="NCBI Taxonomy" id="72036"/>
    <lineage>
        <taxon>Eukaryota</taxon>
        <taxon>Metazoa</taxon>
        <taxon>Ecdysozoa</taxon>
        <taxon>Arthropoda</taxon>
        <taxon>Crustacea</taxon>
        <taxon>Multicrustacea</taxon>
        <taxon>Hexanauplia</taxon>
        <taxon>Copepoda</taxon>
        <taxon>Siphonostomatoida</taxon>
        <taxon>Caligidae</taxon>
        <taxon>Lepeophtheirus</taxon>
    </lineage>
</organism>
<dbReference type="InterPro" id="IPR013845">
    <property type="entry name" value="Ribosomal_eS4_central_region"/>
</dbReference>
<dbReference type="InterPro" id="IPR036986">
    <property type="entry name" value="S4_RNA-bd_sf"/>
</dbReference>
<name>D3PHX1_LEPSM</name>
<dbReference type="InterPro" id="IPR014722">
    <property type="entry name" value="Rib_uL2_dom2"/>
</dbReference>
<evidence type="ECO:0000259" key="9">
    <source>
        <dbReference type="Pfam" id="PF16121"/>
    </source>
</evidence>
<sequence>MARGPKKHMKRITAPRSWMMNKMGGVYTVRPAQGPHKRRESLPLQIVLRDKLGLAFNGTECYKILKQKEGLVRVDQKIRREPKYPVGLMDVIDLPKCGLAYRVFYDVKGRFKLMPLEKKTNEQNYKICRIVKKSVANNKIGYLISHDGRTLRYVDGAVMVHDSVKLNLSTNEIEDHIPLQNGNKALISHGNNRGRIGIIHQIKKFPGSYDLVTLKDARGTTFTTRIDYVMPIGVGNKTFLSLPAEEGVKKTILEIRDEKLAEEEDL</sequence>
<dbReference type="InterPro" id="IPR041982">
    <property type="entry name" value="Ribosomal_eS4_KOW"/>
</dbReference>
<reference evidence="10" key="1">
    <citation type="submission" date="2010-03" db="EMBL/GenBank/DDBJ databases">
        <title>Atlantic Lepeophtheirus salmonis ESTs and full-length cDNAs.</title>
        <authorList>
            <person name="Yasuike M."/>
            <person name="von Schalburg K."/>
            <person name="Cooper G."/>
            <person name="Leong J."/>
            <person name="Nilsen F."/>
            <person name="Jones S.R.M."/>
            <person name="Koop B.F."/>
        </authorList>
    </citation>
    <scope>NUCLEOTIDE SEQUENCE</scope>
    <source>
        <strain evidence="10">Atlantic form</strain>
        <tissue evidence="10">Mixed tissue</tissue>
    </source>
</reference>
<comment type="similarity">
    <text evidence="1 6">Belongs to the eukaryotic ribosomal protein eS4 family.</text>
</comment>
<feature type="domain" description="Small ribosomal subunit protein eS4 N-terminal" evidence="8">
    <location>
        <begin position="3"/>
        <end position="38"/>
    </location>
</feature>
<dbReference type="AlphaFoldDB" id="D3PHX1"/>
<dbReference type="Gene3D" id="2.40.50.740">
    <property type="match status" value="1"/>
</dbReference>
<keyword evidence="3 6" id="KW-0694">RNA-binding</keyword>